<dbReference type="CDD" id="cd05379">
    <property type="entry name" value="CAP_bacterial"/>
    <property type="match status" value="1"/>
</dbReference>
<dbReference type="PANTHER" id="PTHR31157:SF1">
    <property type="entry name" value="SCP DOMAIN-CONTAINING PROTEIN"/>
    <property type="match status" value="1"/>
</dbReference>
<sequence>MVRMHRRAWGTSLLLGLLVLTSAMPASARSATTQTSARTTAVSAPTKFESDLLGMINRRRTAIGCSALSYRSTLAYAARQHTSRMIAAHEVSHQLSREPSLATRITNAGYTPWRWLAENLAEGTKGPYATYTLWMHSAPHRANIENCNLRNAGIGSSWAYGVTWNTIDFGRQ</sequence>
<dbReference type="EMBL" id="RJSG01000002">
    <property type="protein sequence ID" value="RNL78958.1"/>
    <property type="molecule type" value="Genomic_DNA"/>
</dbReference>
<keyword evidence="4" id="KW-1185">Reference proteome</keyword>
<feature type="signal peptide" evidence="1">
    <location>
        <begin position="1"/>
        <end position="28"/>
    </location>
</feature>
<name>A0A3N0DTK7_9ACTN</name>
<comment type="caution">
    <text evidence="3">The sequence shown here is derived from an EMBL/GenBank/DDBJ whole genome shotgun (WGS) entry which is preliminary data.</text>
</comment>
<gene>
    <name evidence="3" type="ORF">EFL95_07870</name>
</gene>
<evidence type="ECO:0000259" key="2">
    <source>
        <dbReference type="Pfam" id="PF00188"/>
    </source>
</evidence>
<dbReference type="Gene3D" id="3.40.33.10">
    <property type="entry name" value="CAP"/>
    <property type="match status" value="1"/>
</dbReference>
<dbReference type="AlphaFoldDB" id="A0A3N0DTK7"/>
<evidence type="ECO:0000313" key="3">
    <source>
        <dbReference type="EMBL" id="RNL78958.1"/>
    </source>
</evidence>
<feature type="chain" id="PRO_5018038125" evidence="1">
    <location>
        <begin position="29"/>
        <end position="172"/>
    </location>
</feature>
<feature type="domain" description="SCP" evidence="2">
    <location>
        <begin position="53"/>
        <end position="157"/>
    </location>
</feature>
<evidence type="ECO:0000256" key="1">
    <source>
        <dbReference type="SAM" id="SignalP"/>
    </source>
</evidence>
<dbReference type="PANTHER" id="PTHR31157">
    <property type="entry name" value="SCP DOMAIN-CONTAINING PROTEIN"/>
    <property type="match status" value="1"/>
</dbReference>
<evidence type="ECO:0000313" key="4">
    <source>
        <dbReference type="Proteomes" id="UP000277094"/>
    </source>
</evidence>
<accession>A0A3N0DTK7</accession>
<dbReference type="Proteomes" id="UP000277094">
    <property type="component" value="Unassembled WGS sequence"/>
</dbReference>
<dbReference type="InterPro" id="IPR035940">
    <property type="entry name" value="CAP_sf"/>
</dbReference>
<reference evidence="3 4" key="1">
    <citation type="submission" date="2018-11" db="EMBL/GenBank/DDBJ databases">
        <authorList>
            <person name="Li F."/>
        </authorList>
    </citation>
    <scope>NUCLEOTIDE SEQUENCE [LARGE SCALE GENOMIC DNA]</scope>
    <source>
        <strain evidence="3 4">KIS18-7</strain>
    </source>
</reference>
<dbReference type="Pfam" id="PF00188">
    <property type="entry name" value="CAP"/>
    <property type="match status" value="1"/>
</dbReference>
<dbReference type="SUPFAM" id="SSF55797">
    <property type="entry name" value="PR-1-like"/>
    <property type="match status" value="1"/>
</dbReference>
<dbReference type="InterPro" id="IPR014044">
    <property type="entry name" value="CAP_dom"/>
</dbReference>
<organism evidence="3 4">
    <name type="scientific">Nocardioides marmorisolisilvae</name>
    <dbReference type="NCBI Taxonomy" id="1542737"/>
    <lineage>
        <taxon>Bacteria</taxon>
        <taxon>Bacillati</taxon>
        <taxon>Actinomycetota</taxon>
        <taxon>Actinomycetes</taxon>
        <taxon>Propionibacteriales</taxon>
        <taxon>Nocardioidaceae</taxon>
        <taxon>Nocardioides</taxon>
    </lineage>
</organism>
<proteinExistence type="predicted"/>
<protein>
    <submittedName>
        <fullName evidence="3">CAP domain-containing protein</fullName>
    </submittedName>
</protein>
<keyword evidence="1" id="KW-0732">Signal</keyword>